<dbReference type="Proteomes" id="UP001597532">
    <property type="component" value="Unassembled WGS sequence"/>
</dbReference>
<evidence type="ECO:0000313" key="2">
    <source>
        <dbReference type="Proteomes" id="UP001597532"/>
    </source>
</evidence>
<name>A0ABW5VBY3_9FLAO</name>
<dbReference type="EMBL" id="JBHUOK010000008">
    <property type="protein sequence ID" value="MFD2789189.1"/>
    <property type="molecule type" value="Genomic_DNA"/>
</dbReference>
<gene>
    <name evidence="1" type="ORF">ACFS1K_05390</name>
</gene>
<comment type="caution">
    <text evidence="1">The sequence shown here is derived from an EMBL/GenBank/DDBJ whole genome shotgun (WGS) entry which is preliminary data.</text>
</comment>
<accession>A0ABW5VBY3</accession>
<reference evidence="2" key="1">
    <citation type="journal article" date="2019" name="Int. J. Syst. Evol. Microbiol.">
        <title>The Global Catalogue of Microorganisms (GCM) 10K type strain sequencing project: providing services to taxonomists for standard genome sequencing and annotation.</title>
        <authorList>
            <consortium name="The Broad Institute Genomics Platform"/>
            <consortium name="The Broad Institute Genome Sequencing Center for Infectious Disease"/>
            <person name="Wu L."/>
            <person name="Ma J."/>
        </authorList>
    </citation>
    <scope>NUCLEOTIDE SEQUENCE [LARGE SCALE GENOMIC DNA]</scope>
    <source>
        <strain evidence="2">KCTC 52924</strain>
    </source>
</reference>
<protein>
    <submittedName>
        <fullName evidence="1">Uncharacterized protein</fullName>
    </submittedName>
</protein>
<proteinExistence type="predicted"/>
<sequence length="118" mass="14048">MVQQFPNSTALLIYAQENKLYQDLVLQLRKDFVLANVGLDFPDTISPMDLKTVVHEKVYYLIMEKFAEYLNVLYIIDVPEKAIKAIKTNDVVEISREVSFEILKREWQKVWFRNKYRS</sequence>
<evidence type="ECO:0000313" key="1">
    <source>
        <dbReference type="EMBL" id="MFD2789189.1"/>
    </source>
</evidence>
<dbReference type="RefSeq" id="WP_251808840.1">
    <property type="nucleotide sequence ID" value="NZ_CP166679.1"/>
</dbReference>
<organism evidence="1 2">
    <name type="scientific">Arenibacter antarcticus</name>
    <dbReference type="NCBI Taxonomy" id="2040469"/>
    <lineage>
        <taxon>Bacteria</taxon>
        <taxon>Pseudomonadati</taxon>
        <taxon>Bacteroidota</taxon>
        <taxon>Flavobacteriia</taxon>
        <taxon>Flavobacteriales</taxon>
        <taxon>Flavobacteriaceae</taxon>
        <taxon>Arenibacter</taxon>
    </lineage>
</organism>
<keyword evidence="2" id="KW-1185">Reference proteome</keyword>